<keyword evidence="2" id="KW-1185">Reference proteome</keyword>
<sequence>MHVGTDGDGVHGEPVIDVFTEFYEDRVEDLRANAGGTAPGATSGRRPGAFRLRVFGSGGSARWARVS</sequence>
<evidence type="ECO:0000313" key="1">
    <source>
        <dbReference type="EMBL" id="GHE04873.1"/>
    </source>
</evidence>
<comment type="caution">
    <text evidence="1">The sequence shown here is derived from an EMBL/GenBank/DDBJ whole genome shotgun (WGS) entry which is preliminary data.</text>
</comment>
<dbReference type="EMBL" id="BMVG01000008">
    <property type="protein sequence ID" value="GHE04873.1"/>
    <property type="molecule type" value="Genomic_DNA"/>
</dbReference>
<proteinExistence type="predicted"/>
<reference evidence="1" key="1">
    <citation type="journal article" date="2014" name="Int. J. Syst. Evol. Microbiol.">
        <title>Complete genome sequence of Corynebacterium casei LMG S-19264T (=DSM 44701T), isolated from a smear-ripened cheese.</title>
        <authorList>
            <consortium name="US DOE Joint Genome Institute (JGI-PGF)"/>
            <person name="Walter F."/>
            <person name="Albersmeier A."/>
            <person name="Kalinowski J."/>
            <person name="Ruckert C."/>
        </authorList>
    </citation>
    <scope>NUCLEOTIDE SEQUENCE</scope>
    <source>
        <strain evidence="1">JCM 4714</strain>
    </source>
</reference>
<evidence type="ECO:0000313" key="2">
    <source>
        <dbReference type="Proteomes" id="UP000655443"/>
    </source>
</evidence>
<name>A0A918YIZ5_9ACTN</name>
<protein>
    <submittedName>
        <fullName evidence="1">Uncharacterized protein</fullName>
    </submittedName>
</protein>
<dbReference type="Proteomes" id="UP000655443">
    <property type="component" value="Unassembled WGS sequence"/>
</dbReference>
<dbReference type="AlphaFoldDB" id="A0A918YIZ5"/>
<reference evidence="1" key="2">
    <citation type="submission" date="2020-09" db="EMBL/GenBank/DDBJ databases">
        <authorList>
            <person name="Sun Q."/>
            <person name="Ohkuma M."/>
        </authorList>
    </citation>
    <scope>NUCLEOTIDE SEQUENCE</scope>
    <source>
        <strain evidence="1">JCM 4714</strain>
    </source>
</reference>
<accession>A0A918YIZ5</accession>
<gene>
    <name evidence="1" type="ORF">GCM10010339_38130</name>
</gene>
<organism evidence="1 2">
    <name type="scientific">Streptomyces alanosinicus</name>
    <dbReference type="NCBI Taxonomy" id="68171"/>
    <lineage>
        <taxon>Bacteria</taxon>
        <taxon>Bacillati</taxon>
        <taxon>Actinomycetota</taxon>
        <taxon>Actinomycetes</taxon>
        <taxon>Kitasatosporales</taxon>
        <taxon>Streptomycetaceae</taxon>
        <taxon>Streptomyces</taxon>
    </lineage>
</organism>